<keyword evidence="4 9" id="KW-0479">Metal-binding</keyword>
<feature type="binding site" description="axial binding residue" evidence="9">
    <location>
        <position position="40"/>
    </location>
    <ligand>
        <name>heme c</name>
        <dbReference type="ChEBI" id="CHEBI:61717"/>
        <label>1</label>
    </ligand>
    <ligandPart>
        <name>Fe</name>
        <dbReference type="ChEBI" id="CHEBI:18248"/>
    </ligandPart>
</feature>
<dbReference type="OrthoDB" id="5295860at2"/>
<dbReference type="GO" id="GO:0009055">
    <property type="term" value="F:electron transfer activity"/>
    <property type="evidence" value="ECO:0007669"/>
    <property type="project" value="InterPro"/>
</dbReference>
<feature type="domain" description="Cytochrome c" evidence="11">
    <location>
        <begin position="120"/>
        <end position="200"/>
    </location>
</feature>
<dbReference type="RefSeq" id="WP_092342479.1">
    <property type="nucleotide sequence ID" value="NZ_FLSL01000084.1"/>
</dbReference>
<name>A0A0S4M3Q6_9BURK</name>
<feature type="binding site" description="axial binding residue" evidence="9">
    <location>
        <position position="177"/>
    </location>
    <ligand>
        <name>heme c</name>
        <dbReference type="ChEBI" id="CHEBI:61717"/>
        <label>2</label>
    </ligand>
    <ligandPart>
        <name>Fe</name>
        <dbReference type="ChEBI" id="CHEBI:18248"/>
    </ligandPart>
</feature>
<comment type="PTM">
    <text evidence="8">Binds 2 heme c groups covalently per subunit.</text>
</comment>
<gene>
    <name evidence="12" type="ORF">Ark11_0074</name>
</gene>
<feature type="signal peptide" evidence="10">
    <location>
        <begin position="1"/>
        <end position="22"/>
    </location>
</feature>
<evidence type="ECO:0000256" key="8">
    <source>
        <dbReference type="PIRSR" id="PIRSR000005-1"/>
    </source>
</evidence>
<accession>A0A0S4M3Q6</accession>
<dbReference type="STRING" id="1561003.Ark11_0074"/>
<dbReference type="InterPro" id="IPR009056">
    <property type="entry name" value="Cyt_c-like_dom"/>
</dbReference>
<evidence type="ECO:0000256" key="4">
    <source>
        <dbReference type="ARBA" id="ARBA00022723"/>
    </source>
</evidence>
<evidence type="ECO:0000256" key="3">
    <source>
        <dbReference type="ARBA" id="ARBA00022617"/>
    </source>
</evidence>
<keyword evidence="6" id="KW-0249">Electron transport</keyword>
<dbReference type="EMBL" id="LN906597">
    <property type="protein sequence ID" value="CUT16934.1"/>
    <property type="molecule type" value="Genomic_DNA"/>
</dbReference>
<dbReference type="Pfam" id="PF00034">
    <property type="entry name" value="Cytochrom_C"/>
    <property type="match status" value="1"/>
</dbReference>
<dbReference type="InterPro" id="IPR050597">
    <property type="entry name" value="Cytochrome_c_Oxidase_Subunit"/>
</dbReference>
<dbReference type="PIRSF" id="PIRSF000005">
    <property type="entry name" value="Cytochrome_c4"/>
    <property type="match status" value="1"/>
</dbReference>
<evidence type="ECO:0000256" key="2">
    <source>
        <dbReference type="ARBA" id="ARBA00022448"/>
    </source>
</evidence>
<dbReference type="GO" id="GO:0042597">
    <property type="term" value="C:periplasmic space"/>
    <property type="evidence" value="ECO:0007669"/>
    <property type="project" value="UniProtKB-SubCell"/>
</dbReference>
<sequence>MKFWRSLAMLVFFCAAPLLSQSAGDTRAGYVKSQMCQGCHNVTGYHYTFPQRYSVPYLGGQFSKYIESALKSYASKQRPTKSMIAAAASLSEQDMADLAAYYQSQERIRMMPADHGISSKDISKGYEIYKKKACAACHGESGIPATNDYPILAHQHEDYLESALKDYRSKERKNVIMQALVTDLTDDDIHCLSLFLSNEPAGVFNPN</sequence>
<dbReference type="SUPFAM" id="SSF46626">
    <property type="entry name" value="Cytochrome c"/>
    <property type="match status" value="2"/>
</dbReference>
<feature type="binding site" description="covalent" evidence="8">
    <location>
        <position position="134"/>
    </location>
    <ligand>
        <name>heme c</name>
        <dbReference type="ChEBI" id="CHEBI:61717"/>
        <label>2</label>
    </ligand>
</feature>
<dbReference type="GO" id="GO:0005506">
    <property type="term" value="F:iron ion binding"/>
    <property type="evidence" value="ECO:0007669"/>
    <property type="project" value="InterPro"/>
</dbReference>
<dbReference type="InterPro" id="IPR024167">
    <property type="entry name" value="Cytochrome_c4-like"/>
</dbReference>
<feature type="binding site" description="axial binding residue" evidence="9">
    <location>
        <position position="138"/>
    </location>
    <ligand>
        <name>heme c</name>
        <dbReference type="ChEBI" id="CHEBI:61717"/>
        <label>2</label>
    </ligand>
    <ligandPart>
        <name>Fe</name>
        <dbReference type="ChEBI" id="CHEBI:18248"/>
    </ligandPart>
</feature>
<feature type="binding site" description="axial binding residue" evidence="9">
    <location>
        <position position="83"/>
    </location>
    <ligand>
        <name>heme c</name>
        <dbReference type="ChEBI" id="CHEBI:61717"/>
        <label>1</label>
    </ligand>
    <ligandPart>
        <name>Fe</name>
        <dbReference type="ChEBI" id="CHEBI:18248"/>
    </ligandPart>
</feature>
<dbReference type="GO" id="GO:0020037">
    <property type="term" value="F:heme binding"/>
    <property type="evidence" value="ECO:0007669"/>
    <property type="project" value="InterPro"/>
</dbReference>
<evidence type="ECO:0000256" key="1">
    <source>
        <dbReference type="ARBA" id="ARBA00004418"/>
    </source>
</evidence>
<keyword evidence="10" id="KW-0732">Signal</keyword>
<reference evidence="13" key="1">
    <citation type="submission" date="2015-11" db="EMBL/GenBank/DDBJ databases">
        <authorList>
            <person name="Seth-Smith H.M.B."/>
        </authorList>
    </citation>
    <scope>NUCLEOTIDE SEQUENCE [LARGE SCALE GENOMIC DNA]</scope>
    <source>
        <strain evidence="13">2013Ark11</strain>
    </source>
</reference>
<keyword evidence="2" id="KW-0813">Transport</keyword>
<organism evidence="12 13">
    <name type="scientific">Candidatus Ichthyocystis hellenicum</name>
    <dbReference type="NCBI Taxonomy" id="1561003"/>
    <lineage>
        <taxon>Bacteria</taxon>
        <taxon>Pseudomonadati</taxon>
        <taxon>Pseudomonadota</taxon>
        <taxon>Betaproteobacteria</taxon>
        <taxon>Burkholderiales</taxon>
        <taxon>Candidatus Ichthyocystis</taxon>
    </lineage>
</organism>
<dbReference type="Proteomes" id="UP000198651">
    <property type="component" value="Chromosome I"/>
</dbReference>
<evidence type="ECO:0000313" key="13">
    <source>
        <dbReference type="Proteomes" id="UP000198651"/>
    </source>
</evidence>
<evidence type="ECO:0000256" key="7">
    <source>
        <dbReference type="ARBA" id="ARBA00023004"/>
    </source>
</evidence>
<feature type="binding site" description="covalent" evidence="8">
    <location>
        <position position="137"/>
    </location>
    <ligand>
        <name>heme c</name>
        <dbReference type="ChEBI" id="CHEBI:61717"/>
        <label>2</label>
    </ligand>
</feature>
<dbReference type="PROSITE" id="PS51007">
    <property type="entry name" value="CYTC"/>
    <property type="match status" value="2"/>
</dbReference>
<dbReference type="AlphaFoldDB" id="A0A0S4M3Q6"/>
<comment type="subcellular location">
    <subcellularLocation>
        <location evidence="1">Periplasm</location>
    </subcellularLocation>
</comment>
<feature type="chain" id="PRO_5006624320" evidence="10">
    <location>
        <begin position="23"/>
        <end position="207"/>
    </location>
</feature>
<protein>
    <submittedName>
        <fullName evidence="12">Putative Cytochrome c</fullName>
    </submittedName>
</protein>
<evidence type="ECO:0000256" key="10">
    <source>
        <dbReference type="SAM" id="SignalP"/>
    </source>
</evidence>
<proteinExistence type="predicted"/>
<keyword evidence="3 8" id="KW-0349">Heme</keyword>
<feature type="domain" description="Cytochrome c" evidence="11">
    <location>
        <begin position="24"/>
        <end position="106"/>
    </location>
</feature>
<evidence type="ECO:0000259" key="11">
    <source>
        <dbReference type="PROSITE" id="PS51007"/>
    </source>
</evidence>
<keyword evidence="7 9" id="KW-0408">Iron</keyword>
<evidence type="ECO:0000313" key="12">
    <source>
        <dbReference type="EMBL" id="CUT16934.1"/>
    </source>
</evidence>
<keyword evidence="5" id="KW-0574">Periplasm</keyword>
<dbReference type="PANTHER" id="PTHR33751:SF9">
    <property type="entry name" value="CYTOCHROME C4"/>
    <property type="match status" value="1"/>
</dbReference>
<feature type="binding site" description="covalent" evidence="8">
    <location>
        <position position="36"/>
    </location>
    <ligand>
        <name>heme c</name>
        <dbReference type="ChEBI" id="CHEBI:61717"/>
        <label>1</label>
    </ligand>
</feature>
<keyword evidence="13" id="KW-1185">Reference proteome</keyword>
<evidence type="ECO:0000256" key="9">
    <source>
        <dbReference type="PIRSR" id="PIRSR000005-2"/>
    </source>
</evidence>
<dbReference type="Gene3D" id="1.10.760.10">
    <property type="entry name" value="Cytochrome c-like domain"/>
    <property type="match status" value="2"/>
</dbReference>
<evidence type="ECO:0000256" key="6">
    <source>
        <dbReference type="ARBA" id="ARBA00022982"/>
    </source>
</evidence>
<dbReference type="PANTHER" id="PTHR33751">
    <property type="entry name" value="CBB3-TYPE CYTOCHROME C OXIDASE SUBUNIT FIXP"/>
    <property type="match status" value="1"/>
</dbReference>
<dbReference type="InterPro" id="IPR036909">
    <property type="entry name" value="Cyt_c-like_dom_sf"/>
</dbReference>
<feature type="binding site" description="covalent" evidence="8">
    <location>
        <position position="39"/>
    </location>
    <ligand>
        <name>heme c</name>
        <dbReference type="ChEBI" id="CHEBI:61717"/>
        <label>1</label>
    </ligand>
</feature>
<evidence type="ECO:0000256" key="5">
    <source>
        <dbReference type="ARBA" id="ARBA00022764"/>
    </source>
</evidence>